<proteinExistence type="predicted"/>
<protein>
    <submittedName>
        <fullName evidence="6">Metalloregulator ArsR/SmtB family transcription factor</fullName>
    </submittedName>
</protein>
<dbReference type="Pfam" id="PF01022">
    <property type="entry name" value="HTH_5"/>
    <property type="match status" value="1"/>
</dbReference>
<dbReference type="CDD" id="cd00090">
    <property type="entry name" value="HTH_ARSR"/>
    <property type="match status" value="1"/>
</dbReference>
<name>A0ABT2VQ47_9ALTE</name>
<dbReference type="PANTHER" id="PTHR33154">
    <property type="entry name" value="TRANSCRIPTIONAL REGULATOR, ARSR FAMILY"/>
    <property type="match status" value="1"/>
</dbReference>
<sequence length="110" mass="12403">MNPCQFFKCLADETRLLSVLLIREVGEACVCDLVAALDQDQPKISRHLASLRKCGILHDERRGKWVYYQLSPQLPVWAKEVIHRTAADNPGYFADALARVKSSLASRNCC</sequence>
<keyword evidence="1" id="KW-0059">Arsenical resistance</keyword>
<keyword evidence="7" id="KW-1185">Reference proteome</keyword>
<dbReference type="NCBIfam" id="NF033788">
    <property type="entry name" value="HTH_metalloreg"/>
    <property type="match status" value="1"/>
</dbReference>
<evidence type="ECO:0000313" key="6">
    <source>
        <dbReference type="EMBL" id="MCU7555439.1"/>
    </source>
</evidence>
<evidence type="ECO:0000313" key="7">
    <source>
        <dbReference type="Proteomes" id="UP001209257"/>
    </source>
</evidence>
<comment type="caution">
    <text evidence="6">The sequence shown here is derived from an EMBL/GenBank/DDBJ whole genome shotgun (WGS) entry which is preliminary data.</text>
</comment>
<gene>
    <name evidence="6" type="ORF">OCL06_12660</name>
</gene>
<dbReference type="InterPro" id="IPR001845">
    <property type="entry name" value="HTH_ArsR_DNA-bd_dom"/>
</dbReference>
<keyword evidence="4" id="KW-0804">Transcription</keyword>
<keyword evidence="2" id="KW-0805">Transcription regulation</keyword>
<reference evidence="7" key="1">
    <citation type="submission" date="2023-07" db="EMBL/GenBank/DDBJ databases">
        <title>Study on multiphase classification of strain Alteromonas salexigens isolated from the Yellow Sea.</title>
        <authorList>
            <person name="Sun L."/>
        </authorList>
    </citation>
    <scope>NUCLEOTIDE SEQUENCE [LARGE SCALE GENOMIC DNA]</scope>
    <source>
        <strain evidence="7">ASW11-19</strain>
    </source>
</reference>
<dbReference type="PRINTS" id="PR00778">
    <property type="entry name" value="HTHARSR"/>
</dbReference>
<feature type="domain" description="HTH arsR-type" evidence="5">
    <location>
        <begin position="1"/>
        <end position="89"/>
    </location>
</feature>
<dbReference type="Proteomes" id="UP001209257">
    <property type="component" value="Unassembled WGS sequence"/>
</dbReference>
<evidence type="ECO:0000259" key="5">
    <source>
        <dbReference type="PROSITE" id="PS50987"/>
    </source>
</evidence>
<evidence type="ECO:0000256" key="3">
    <source>
        <dbReference type="ARBA" id="ARBA00023125"/>
    </source>
</evidence>
<dbReference type="PANTHER" id="PTHR33154:SF18">
    <property type="entry name" value="ARSENICAL RESISTANCE OPERON REPRESSOR"/>
    <property type="match status" value="1"/>
</dbReference>
<accession>A0ABT2VQ47</accession>
<dbReference type="SMART" id="SM00418">
    <property type="entry name" value="HTH_ARSR"/>
    <property type="match status" value="1"/>
</dbReference>
<dbReference type="InterPro" id="IPR051081">
    <property type="entry name" value="HTH_MetalResp_TranReg"/>
</dbReference>
<evidence type="ECO:0000256" key="4">
    <source>
        <dbReference type="ARBA" id="ARBA00023163"/>
    </source>
</evidence>
<organism evidence="6 7">
    <name type="scientific">Alteromonas salexigens</name>
    <dbReference type="NCBI Taxonomy" id="2982530"/>
    <lineage>
        <taxon>Bacteria</taxon>
        <taxon>Pseudomonadati</taxon>
        <taxon>Pseudomonadota</taxon>
        <taxon>Gammaproteobacteria</taxon>
        <taxon>Alteromonadales</taxon>
        <taxon>Alteromonadaceae</taxon>
        <taxon>Alteromonas/Salinimonas group</taxon>
        <taxon>Alteromonas</taxon>
    </lineage>
</organism>
<evidence type="ECO:0000256" key="2">
    <source>
        <dbReference type="ARBA" id="ARBA00023015"/>
    </source>
</evidence>
<dbReference type="EMBL" id="JAOTJC010000011">
    <property type="protein sequence ID" value="MCU7555439.1"/>
    <property type="molecule type" value="Genomic_DNA"/>
</dbReference>
<dbReference type="NCBIfam" id="NF007528">
    <property type="entry name" value="PRK10141.1"/>
    <property type="match status" value="1"/>
</dbReference>
<dbReference type="SUPFAM" id="SSF46785">
    <property type="entry name" value="Winged helix' DNA-binding domain"/>
    <property type="match status" value="1"/>
</dbReference>
<dbReference type="Gene3D" id="1.10.10.10">
    <property type="entry name" value="Winged helix-like DNA-binding domain superfamily/Winged helix DNA-binding domain"/>
    <property type="match status" value="1"/>
</dbReference>
<dbReference type="PROSITE" id="PS50987">
    <property type="entry name" value="HTH_ARSR_2"/>
    <property type="match status" value="1"/>
</dbReference>
<evidence type="ECO:0000256" key="1">
    <source>
        <dbReference type="ARBA" id="ARBA00022849"/>
    </source>
</evidence>
<dbReference type="InterPro" id="IPR036390">
    <property type="entry name" value="WH_DNA-bd_sf"/>
</dbReference>
<dbReference type="InterPro" id="IPR011991">
    <property type="entry name" value="ArsR-like_HTH"/>
</dbReference>
<dbReference type="InterPro" id="IPR036388">
    <property type="entry name" value="WH-like_DNA-bd_sf"/>
</dbReference>
<keyword evidence="3" id="KW-0238">DNA-binding</keyword>